<evidence type="ECO:0008006" key="4">
    <source>
        <dbReference type="Google" id="ProtNLM"/>
    </source>
</evidence>
<evidence type="ECO:0000313" key="2">
    <source>
        <dbReference type="EMBL" id="KNZ52036.1"/>
    </source>
</evidence>
<evidence type="ECO:0000256" key="1">
    <source>
        <dbReference type="SAM" id="MobiDB-lite"/>
    </source>
</evidence>
<protein>
    <recommendedName>
        <fullName evidence="4">Retrotransposon Copia-like N-terminal domain-containing protein</fullName>
    </recommendedName>
</protein>
<gene>
    <name evidence="2" type="ORF">VP01_371g6</name>
</gene>
<dbReference type="Pfam" id="PF14223">
    <property type="entry name" value="Retrotran_gag_2"/>
    <property type="match status" value="1"/>
</dbReference>
<sequence>MTSPPSPFLKPPVTTSPTMSTSVNLASDSPYATSQKLSNARLPVLKSPGPDSNYLDWELVVLAYLEAANLDYVVTQPMPVKPTDTWSADNRFVCAVITQAVDSSNLRYVREHRRDAHRMWAAIMQAHQDSSTGGRVYWIRKLLLAKMETDDMMEHIDTMAKYHERLASLVTKEKPLTADDVHSAALLSSIPQDWLHCVSKLTRRLDTAHGASQSPPPMKPLAQAKPPLPP</sequence>
<feature type="compositionally biased region" description="Low complexity" evidence="1">
    <location>
        <begin position="11"/>
        <end position="23"/>
    </location>
</feature>
<dbReference type="EMBL" id="LAVV01008746">
    <property type="protein sequence ID" value="KNZ52036.1"/>
    <property type="molecule type" value="Genomic_DNA"/>
</dbReference>
<feature type="region of interest" description="Disordered" evidence="1">
    <location>
        <begin position="206"/>
        <end position="230"/>
    </location>
</feature>
<dbReference type="Proteomes" id="UP000037035">
    <property type="component" value="Unassembled WGS sequence"/>
</dbReference>
<dbReference type="PANTHER" id="PTHR33246:SF51">
    <property type="entry name" value="MYB_SANT-LIKE DOMAIN-CONTAINING PROTEIN"/>
    <property type="match status" value="1"/>
</dbReference>
<evidence type="ECO:0000313" key="3">
    <source>
        <dbReference type="Proteomes" id="UP000037035"/>
    </source>
</evidence>
<dbReference type="PANTHER" id="PTHR33246">
    <property type="entry name" value="CCHC-TYPE DOMAIN-CONTAINING PROTEIN"/>
    <property type="match status" value="1"/>
</dbReference>
<feature type="compositionally biased region" description="Pro residues" evidence="1">
    <location>
        <begin position="1"/>
        <end position="10"/>
    </location>
</feature>
<feature type="region of interest" description="Disordered" evidence="1">
    <location>
        <begin position="1"/>
        <end position="30"/>
    </location>
</feature>
<proteinExistence type="predicted"/>
<dbReference type="OrthoDB" id="2507040at2759"/>
<reference evidence="2 3" key="1">
    <citation type="submission" date="2015-08" db="EMBL/GenBank/DDBJ databases">
        <title>Next Generation Sequencing and Analysis of the Genome of Puccinia sorghi L Schw, the Causal Agent of Maize Common Rust.</title>
        <authorList>
            <person name="Rochi L."/>
            <person name="Burguener G."/>
            <person name="Darino M."/>
            <person name="Turjanski A."/>
            <person name="Kreff E."/>
            <person name="Dieguez M.J."/>
            <person name="Sacco F."/>
        </authorList>
    </citation>
    <scope>NUCLEOTIDE SEQUENCE [LARGE SCALE GENOMIC DNA]</scope>
    <source>
        <strain evidence="2 3">RO10H11247</strain>
    </source>
</reference>
<feature type="compositionally biased region" description="Low complexity" evidence="1">
    <location>
        <begin position="220"/>
        <end position="230"/>
    </location>
</feature>
<organism evidence="2 3">
    <name type="scientific">Puccinia sorghi</name>
    <dbReference type="NCBI Taxonomy" id="27349"/>
    <lineage>
        <taxon>Eukaryota</taxon>
        <taxon>Fungi</taxon>
        <taxon>Dikarya</taxon>
        <taxon>Basidiomycota</taxon>
        <taxon>Pucciniomycotina</taxon>
        <taxon>Pucciniomycetes</taxon>
        <taxon>Pucciniales</taxon>
        <taxon>Pucciniaceae</taxon>
        <taxon>Puccinia</taxon>
    </lineage>
</organism>
<dbReference type="AlphaFoldDB" id="A0A0L6UU15"/>
<comment type="caution">
    <text evidence="2">The sequence shown here is derived from an EMBL/GenBank/DDBJ whole genome shotgun (WGS) entry which is preliminary data.</text>
</comment>
<accession>A0A0L6UU15</accession>
<dbReference type="STRING" id="27349.A0A0L6UU15"/>
<keyword evidence="3" id="KW-1185">Reference proteome</keyword>
<name>A0A0L6UU15_9BASI</name>
<dbReference type="VEuPathDB" id="FungiDB:VP01_371g6"/>